<reference evidence="1" key="1">
    <citation type="journal article" date="2021" name="Nat. Commun.">
        <title>Genetic determinants of endophytism in the Arabidopsis root mycobiome.</title>
        <authorList>
            <person name="Mesny F."/>
            <person name="Miyauchi S."/>
            <person name="Thiergart T."/>
            <person name="Pickel B."/>
            <person name="Atanasova L."/>
            <person name="Karlsson M."/>
            <person name="Huettel B."/>
            <person name="Barry K.W."/>
            <person name="Haridas S."/>
            <person name="Chen C."/>
            <person name="Bauer D."/>
            <person name="Andreopoulos W."/>
            <person name="Pangilinan J."/>
            <person name="LaButti K."/>
            <person name="Riley R."/>
            <person name="Lipzen A."/>
            <person name="Clum A."/>
            <person name="Drula E."/>
            <person name="Henrissat B."/>
            <person name="Kohler A."/>
            <person name="Grigoriev I.V."/>
            <person name="Martin F.M."/>
            <person name="Hacquard S."/>
        </authorList>
    </citation>
    <scope>NUCLEOTIDE SEQUENCE</scope>
    <source>
        <strain evidence="1">MPI-SDFR-AT-0117</strain>
    </source>
</reference>
<evidence type="ECO:0000313" key="2">
    <source>
        <dbReference type="Proteomes" id="UP000770015"/>
    </source>
</evidence>
<comment type="caution">
    <text evidence="1">The sequence shown here is derived from an EMBL/GenBank/DDBJ whole genome shotgun (WGS) entry which is preliminary data.</text>
</comment>
<sequence>MTSGLGVVRPPPVPCFLLLRPPLRQGMPPREPLILAVLGLGDCQTGSSRPWGAPMPAAKCEARDGWRYRDLRPGRAWTSSIVAIASESPVRWPLFPEHPPLEGVFFLMRIAAGRLPCQAPSGRAVRGPGDWRCSDHRFSTQSPIESILRDAEELAMGSWAIGAGPSWRRRLCTSPGSWWECHPRVPRRPLFCVILVPAFSSLSTRAML</sequence>
<name>A0A9P8VHQ7_9PEZI</name>
<dbReference type="AlphaFoldDB" id="A0A9P8VHQ7"/>
<gene>
    <name evidence="1" type="ORF">F5X68DRAFT_57388</name>
</gene>
<proteinExistence type="predicted"/>
<evidence type="ECO:0000313" key="1">
    <source>
        <dbReference type="EMBL" id="KAH6692290.1"/>
    </source>
</evidence>
<keyword evidence="2" id="KW-1185">Reference proteome</keyword>
<accession>A0A9P8VHQ7</accession>
<organism evidence="1 2">
    <name type="scientific">Plectosphaerella plurivora</name>
    <dbReference type="NCBI Taxonomy" id="936078"/>
    <lineage>
        <taxon>Eukaryota</taxon>
        <taxon>Fungi</taxon>
        <taxon>Dikarya</taxon>
        <taxon>Ascomycota</taxon>
        <taxon>Pezizomycotina</taxon>
        <taxon>Sordariomycetes</taxon>
        <taxon>Hypocreomycetidae</taxon>
        <taxon>Glomerellales</taxon>
        <taxon>Plectosphaerellaceae</taxon>
        <taxon>Plectosphaerella</taxon>
    </lineage>
</organism>
<dbReference type="EMBL" id="JAGSXJ010000004">
    <property type="protein sequence ID" value="KAH6692290.1"/>
    <property type="molecule type" value="Genomic_DNA"/>
</dbReference>
<dbReference type="Proteomes" id="UP000770015">
    <property type="component" value="Unassembled WGS sequence"/>
</dbReference>
<protein>
    <submittedName>
        <fullName evidence="1">Uncharacterized protein</fullName>
    </submittedName>
</protein>